<organism evidence="1 2">
    <name type="scientific">Moorena producens (strain JHB)</name>
    <dbReference type="NCBI Taxonomy" id="1454205"/>
    <lineage>
        <taxon>Bacteria</taxon>
        <taxon>Bacillati</taxon>
        <taxon>Cyanobacteriota</taxon>
        <taxon>Cyanophyceae</taxon>
        <taxon>Coleofasciculales</taxon>
        <taxon>Coleofasciculaceae</taxon>
        <taxon>Moorena</taxon>
    </lineage>
</organism>
<name>A0A1D9G0N1_MOOP1</name>
<gene>
    <name evidence="1" type="ORF">BJP36_15370</name>
</gene>
<evidence type="ECO:0000313" key="2">
    <source>
        <dbReference type="Proteomes" id="UP000176944"/>
    </source>
</evidence>
<protein>
    <submittedName>
        <fullName evidence="1">Uncharacterized protein</fullName>
    </submittedName>
</protein>
<accession>A0A1D9G0N1</accession>
<dbReference type="AlphaFoldDB" id="A0A1D9G0N1"/>
<dbReference type="Proteomes" id="UP000176944">
    <property type="component" value="Chromosome"/>
</dbReference>
<evidence type="ECO:0000313" key="1">
    <source>
        <dbReference type="EMBL" id="AOY81074.1"/>
    </source>
</evidence>
<dbReference type="EMBL" id="CP017708">
    <property type="protein sequence ID" value="AOY81074.1"/>
    <property type="molecule type" value="Genomic_DNA"/>
</dbReference>
<reference evidence="2" key="1">
    <citation type="submission" date="2016-10" db="EMBL/GenBank/DDBJ databases">
        <title>Comparative genomics uncovers the prolific and rare metabolic potential of the cyanobacterial genus Moorea.</title>
        <authorList>
            <person name="Leao T."/>
            <person name="Castelao G."/>
            <person name="Korobeynikov A."/>
            <person name="Monroe E.A."/>
            <person name="Podell S."/>
            <person name="Glukhov E."/>
            <person name="Allen E."/>
            <person name="Gerwick W.H."/>
            <person name="Gerwick L."/>
        </authorList>
    </citation>
    <scope>NUCLEOTIDE SEQUENCE [LARGE SCALE GENOMIC DNA]</scope>
    <source>
        <strain evidence="2">JHB</strain>
    </source>
</reference>
<proteinExistence type="predicted"/>
<sequence length="59" mass="6424">MGKAHLTKISQVPHGLVKYVTSNNIRTYAFAPIGPPNLDLPNLGDFDIIPPPVRLQSSN</sequence>